<evidence type="ECO:0000313" key="3">
    <source>
        <dbReference type="EMBL" id="GGU03851.1"/>
    </source>
</evidence>
<dbReference type="OrthoDB" id="33373at2157"/>
<dbReference type="Proteomes" id="UP000276741">
    <property type="component" value="Chromosome"/>
</dbReference>
<dbReference type="AlphaFoldDB" id="A0A348B4E1"/>
<proteinExistence type="predicted"/>
<keyword evidence="1" id="KW-0175">Coiled coil</keyword>
<feature type="coiled-coil region" evidence="1">
    <location>
        <begin position="65"/>
        <end position="92"/>
    </location>
</feature>
<evidence type="ECO:0000313" key="2">
    <source>
        <dbReference type="EMBL" id="BBD73043.1"/>
    </source>
</evidence>
<protein>
    <recommendedName>
        <fullName evidence="5">CopG family transcriptional regulator</fullName>
    </recommendedName>
</protein>
<dbReference type="Proteomes" id="UP000616143">
    <property type="component" value="Unassembled WGS sequence"/>
</dbReference>
<reference evidence="3" key="4">
    <citation type="submission" date="2020-09" db="EMBL/GenBank/DDBJ databases">
        <authorList>
            <person name="Sun Q."/>
            <person name="Ohkuma M."/>
        </authorList>
    </citation>
    <scope>NUCLEOTIDE SEQUENCE</scope>
    <source>
        <strain evidence="3">JCM 31740</strain>
    </source>
</reference>
<accession>A0A348B4E1</accession>
<keyword evidence="4" id="KW-1185">Reference proteome</keyword>
<dbReference type="EMBL" id="BMQS01000027">
    <property type="protein sequence ID" value="GGU03851.1"/>
    <property type="molecule type" value="Genomic_DNA"/>
</dbReference>
<sequence>MPTIHLSLPEQLYSELKKRSEEMGIQMTDLVKVMIRNALEGSVEDSSNENTGRLEENIAFLEAKVAQMDALIGELLRRVKSLEEERELTEEEAEIIKG</sequence>
<reference evidence="3" key="1">
    <citation type="journal article" date="2014" name="Int. J. Syst. Evol. Microbiol.">
        <title>Complete genome sequence of Corynebacterium casei LMG S-19264T (=DSM 44701T), isolated from a smear-ripened cheese.</title>
        <authorList>
            <consortium name="US DOE Joint Genome Institute (JGI-PGF)"/>
            <person name="Walter F."/>
            <person name="Albersmeier A."/>
            <person name="Kalinowski J."/>
            <person name="Ruckert C."/>
        </authorList>
    </citation>
    <scope>NUCLEOTIDE SEQUENCE</scope>
    <source>
        <strain evidence="3">JCM 31740</strain>
    </source>
</reference>
<dbReference type="RefSeq" id="WP_126450212.1">
    <property type="nucleotide sequence ID" value="NZ_AP018553.1"/>
</dbReference>
<dbReference type="KEGG" id="sacd:HS1genome_1432"/>
<dbReference type="GeneID" id="38666944"/>
<evidence type="ECO:0000256" key="1">
    <source>
        <dbReference type="SAM" id="Coils"/>
    </source>
</evidence>
<name>A0A348B4E1_9CREN</name>
<reference evidence="2" key="3">
    <citation type="journal article" date="2019" name="BMC Res. Notes">
        <title>Complete genome sequence of the Sulfodiicoccus acidiphilus strain HS-1T, the first crenarchaeon that lacks polB3, isolated from an acidic hot spring in Ohwaku-dani, Hakone, Japan.</title>
        <authorList>
            <person name="Sakai H.D."/>
            <person name="Kurosawa N."/>
        </authorList>
    </citation>
    <scope>NUCLEOTIDE SEQUENCE</scope>
    <source>
        <strain evidence="2">HS-1</strain>
    </source>
</reference>
<organism evidence="2 4">
    <name type="scientific">Sulfodiicoccus acidiphilus</name>
    <dbReference type="NCBI Taxonomy" id="1670455"/>
    <lineage>
        <taxon>Archaea</taxon>
        <taxon>Thermoproteota</taxon>
        <taxon>Thermoprotei</taxon>
        <taxon>Sulfolobales</taxon>
        <taxon>Sulfolobaceae</taxon>
        <taxon>Sulfodiicoccus</taxon>
    </lineage>
</organism>
<evidence type="ECO:0008006" key="5">
    <source>
        <dbReference type="Google" id="ProtNLM"/>
    </source>
</evidence>
<gene>
    <name evidence="3" type="ORF">GCM10007116_20810</name>
    <name evidence="2" type="ORF">HS1genome_1432</name>
</gene>
<reference evidence="4" key="2">
    <citation type="submission" date="2018-04" db="EMBL/GenBank/DDBJ databases">
        <title>Complete genome sequence of Sulfodiicoccus acidiphilus strain HS-1.</title>
        <authorList>
            <person name="Sakai H.D."/>
            <person name="Kurosawa N."/>
        </authorList>
    </citation>
    <scope>NUCLEOTIDE SEQUENCE [LARGE SCALE GENOMIC DNA]</scope>
    <source>
        <strain evidence="4">HS-1</strain>
    </source>
</reference>
<dbReference type="EMBL" id="AP018553">
    <property type="protein sequence ID" value="BBD73043.1"/>
    <property type="molecule type" value="Genomic_DNA"/>
</dbReference>
<evidence type="ECO:0000313" key="4">
    <source>
        <dbReference type="Proteomes" id="UP000276741"/>
    </source>
</evidence>